<dbReference type="PROSITE" id="PS01063">
    <property type="entry name" value="SIGMA70_ECF"/>
    <property type="match status" value="1"/>
</dbReference>
<evidence type="ECO:0000313" key="9">
    <source>
        <dbReference type="EMBL" id="MBC2607449.1"/>
    </source>
</evidence>
<dbReference type="Pfam" id="PF04542">
    <property type="entry name" value="Sigma70_r2"/>
    <property type="match status" value="1"/>
</dbReference>
<protein>
    <recommendedName>
        <fullName evidence="6">RNA polymerase sigma factor</fullName>
    </recommendedName>
</protein>
<accession>A0A7X1B8S7</accession>
<dbReference type="EMBL" id="JACHVC010000013">
    <property type="protein sequence ID" value="MBC2607449.1"/>
    <property type="molecule type" value="Genomic_DNA"/>
</dbReference>
<evidence type="ECO:0000256" key="1">
    <source>
        <dbReference type="ARBA" id="ARBA00010641"/>
    </source>
</evidence>
<dbReference type="Gene3D" id="1.10.1740.10">
    <property type="match status" value="1"/>
</dbReference>
<feature type="domain" description="RNA polymerase sigma factor 70 region 4 type 2" evidence="8">
    <location>
        <begin position="136"/>
        <end position="187"/>
    </location>
</feature>
<dbReference type="InterPro" id="IPR013249">
    <property type="entry name" value="RNA_pol_sigma70_r4_t2"/>
</dbReference>
<dbReference type="InterPro" id="IPR014284">
    <property type="entry name" value="RNA_pol_sigma-70_dom"/>
</dbReference>
<dbReference type="Gene3D" id="1.10.10.10">
    <property type="entry name" value="Winged helix-like DNA-binding domain superfamily/Winged helix DNA-binding domain"/>
    <property type="match status" value="1"/>
</dbReference>
<keyword evidence="3 6" id="KW-0731">Sigma factor</keyword>
<evidence type="ECO:0000259" key="7">
    <source>
        <dbReference type="Pfam" id="PF04542"/>
    </source>
</evidence>
<evidence type="ECO:0000259" key="8">
    <source>
        <dbReference type="Pfam" id="PF08281"/>
    </source>
</evidence>
<dbReference type="AlphaFoldDB" id="A0A7X1B8S7"/>
<keyword evidence="2 6" id="KW-0805">Transcription regulation</keyword>
<reference evidence="9 10" key="1">
    <citation type="submission" date="2020-07" db="EMBL/GenBank/DDBJ databases">
        <authorList>
            <person name="Feng X."/>
        </authorList>
    </citation>
    <scope>NUCLEOTIDE SEQUENCE [LARGE SCALE GENOMIC DNA]</scope>
    <source>
        <strain evidence="9 10">JCM23202</strain>
    </source>
</reference>
<keyword evidence="10" id="KW-1185">Reference proteome</keyword>
<dbReference type="GO" id="GO:0016987">
    <property type="term" value="F:sigma factor activity"/>
    <property type="evidence" value="ECO:0007669"/>
    <property type="project" value="UniProtKB-KW"/>
</dbReference>
<comment type="caution">
    <text evidence="9">The sequence shown here is derived from an EMBL/GenBank/DDBJ whole genome shotgun (WGS) entry which is preliminary data.</text>
</comment>
<feature type="domain" description="RNA polymerase sigma-70 region 2" evidence="7">
    <location>
        <begin position="42"/>
        <end position="108"/>
    </location>
</feature>
<dbReference type="NCBIfam" id="TIGR02937">
    <property type="entry name" value="sigma70-ECF"/>
    <property type="match status" value="1"/>
</dbReference>
<dbReference type="Pfam" id="PF08281">
    <property type="entry name" value="Sigma70_r4_2"/>
    <property type="match status" value="1"/>
</dbReference>
<proteinExistence type="inferred from homology"/>
<dbReference type="GO" id="GO:0006352">
    <property type="term" value="P:DNA-templated transcription initiation"/>
    <property type="evidence" value="ECO:0007669"/>
    <property type="project" value="InterPro"/>
</dbReference>
<dbReference type="InterPro" id="IPR013325">
    <property type="entry name" value="RNA_pol_sigma_r2"/>
</dbReference>
<dbReference type="CDD" id="cd06171">
    <property type="entry name" value="Sigma70_r4"/>
    <property type="match status" value="1"/>
</dbReference>
<name>A0A7X1B8S7_9BACT</name>
<evidence type="ECO:0000313" key="10">
    <source>
        <dbReference type="Proteomes" id="UP000526501"/>
    </source>
</evidence>
<evidence type="ECO:0000256" key="5">
    <source>
        <dbReference type="ARBA" id="ARBA00023163"/>
    </source>
</evidence>
<dbReference type="InterPro" id="IPR000838">
    <property type="entry name" value="RNA_pol_sigma70_ECF_CS"/>
</dbReference>
<sequence>MFSSGNFLSLKLPKVTSSATNVDSMNTLAASNGIDRAGFARLVEQHQDKLRNFLYRYTRNTQDAEDLTQDTFVKAYRNIHRYDSKYSFSTWLYTIARRTAYNHFRDKKPTEALEYDIAAGADTPDVEAAQEDEKDWVWEAAKKLKPDFREALTLKYVDDLSIEEISRVMGKTQTNVKIILFRARNQLKKLQTIENPRKA</sequence>
<comment type="similarity">
    <text evidence="1 6">Belongs to the sigma-70 factor family. ECF subfamily.</text>
</comment>
<keyword evidence="5 6" id="KW-0804">Transcription</keyword>
<dbReference type="SUPFAM" id="SSF88946">
    <property type="entry name" value="Sigma2 domain of RNA polymerase sigma factors"/>
    <property type="match status" value="1"/>
</dbReference>
<evidence type="ECO:0000256" key="6">
    <source>
        <dbReference type="RuleBase" id="RU000716"/>
    </source>
</evidence>
<dbReference type="GO" id="GO:0003677">
    <property type="term" value="F:DNA binding"/>
    <property type="evidence" value="ECO:0007669"/>
    <property type="project" value="UniProtKB-KW"/>
</dbReference>
<gene>
    <name evidence="9" type="ORF">H5P27_15455</name>
</gene>
<keyword evidence="4 6" id="KW-0238">DNA-binding</keyword>
<dbReference type="InterPro" id="IPR036388">
    <property type="entry name" value="WH-like_DNA-bd_sf"/>
</dbReference>
<dbReference type="PANTHER" id="PTHR43133">
    <property type="entry name" value="RNA POLYMERASE ECF-TYPE SIGMA FACTO"/>
    <property type="match status" value="1"/>
</dbReference>
<evidence type="ECO:0000256" key="3">
    <source>
        <dbReference type="ARBA" id="ARBA00023082"/>
    </source>
</evidence>
<dbReference type="InterPro" id="IPR013324">
    <property type="entry name" value="RNA_pol_sigma_r3/r4-like"/>
</dbReference>
<dbReference type="InterPro" id="IPR007627">
    <property type="entry name" value="RNA_pol_sigma70_r2"/>
</dbReference>
<dbReference type="InterPro" id="IPR039425">
    <property type="entry name" value="RNA_pol_sigma-70-like"/>
</dbReference>
<evidence type="ECO:0000256" key="2">
    <source>
        <dbReference type="ARBA" id="ARBA00023015"/>
    </source>
</evidence>
<dbReference type="PANTHER" id="PTHR43133:SF8">
    <property type="entry name" value="RNA POLYMERASE SIGMA FACTOR HI_1459-RELATED"/>
    <property type="match status" value="1"/>
</dbReference>
<evidence type="ECO:0000256" key="4">
    <source>
        <dbReference type="ARBA" id="ARBA00023125"/>
    </source>
</evidence>
<dbReference type="SUPFAM" id="SSF88659">
    <property type="entry name" value="Sigma3 and sigma4 domains of RNA polymerase sigma factors"/>
    <property type="match status" value="1"/>
</dbReference>
<dbReference type="Proteomes" id="UP000526501">
    <property type="component" value="Unassembled WGS sequence"/>
</dbReference>
<organism evidence="9 10">
    <name type="scientific">Pelagicoccus albus</name>
    <dbReference type="NCBI Taxonomy" id="415222"/>
    <lineage>
        <taxon>Bacteria</taxon>
        <taxon>Pseudomonadati</taxon>
        <taxon>Verrucomicrobiota</taxon>
        <taxon>Opitutia</taxon>
        <taxon>Puniceicoccales</taxon>
        <taxon>Pelagicoccaceae</taxon>
        <taxon>Pelagicoccus</taxon>
    </lineage>
</organism>